<keyword evidence="3" id="KW-1185">Reference proteome</keyword>
<dbReference type="Proteomes" id="UP001596242">
    <property type="component" value="Unassembled WGS sequence"/>
</dbReference>
<organism evidence="2 3">
    <name type="scientific">Streptomyces pratens</name>
    <dbReference type="NCBI Taxonomy" id="887456"/>
    <lineage>
        <taxon>Bacteria</taxon>
        <taxon>Bacillati</taxon>
        <taxon>Actinomycetota</taxon>
        <taxon>Actinomycetes</taxon>
        <taxon>Kitasatosporales</taxon>
        <taxon>Streptomycetaceae</taxon>
        <taxon>Streptomyces</taxon>
    </lineage>
</organism>
<protein>
    <submittedName>
        <fullName evidence="2">DUF397 domain-containing protein</fullName>
    </submittedName>
</protein>
<dbReference type="RefSeq" id="WP_386400661.1">
    <property type="nucleotide sequence ID" value="NZ_JBHSPT010000051.1"/>
</dbReference>
<evidence type="ECO:0000313" key="3">
    <source>
        <dbReference type="Proteomes" id="UP001596242"/>
    </source>
</evidence>
<dbReference type="EMBL" id="JBHSPT010000051">
    <property type="protein sequence ID" value="MFC6058154.1"/>
    <property type="molecule type" value="Genomic_DNA"/>
</dbReference>
<feature type="domain" description="DUF397" evidence="1">
    <location>
        <begin position="13"/>
        <end position="66"/>
    </location>
</feature>
<proteinExistence type="predicted"/>
<evidence type="ECO:0000313" key="2">
    <source>
        <dbReference type="EMBL" id="MFC6058154.1"/>
    </source>
</evidence>
<accession>A0ABW1M460</accession>
<sequence>MNAVDEAKANGELVWRKSTYSSGEGGECVEVAVAGGTVRVRDSKQTVGGGPVLRVGPAAWSALLGAM</sequence>
<dbReference type="InterPro" id="IPR007278">
    <property type="entry name" value="DUF397"/>
</dbReference>
<evidence type="ECO:0000259" key="1">
    <source>
        <dbReference type="Pfam" id="PF04149"/>
    </source>
</evidence>
<name>A0ABW1M460_9ACTN</name>
<reference evidence="3" key="1">
    <citation type="journal article" date="2019" name="Int. J. Syst. Evol. Microbiol.">
        <title>The Global Catalogue of Microorganisms (GCM) 10K type strain sequencing project: providing services to taxonomists for standard genome sequencing and annotation.</title>
        <authorList>
            <consortium name="The Broad Institute Genomics Platform"/>
            <consortium name="The Broad Institute Genome Sequencing Center for Infectious Disease"/>
            <person name="Wu L."/>
            <person name="Ma J."/>
        </authorList>
    </citation>
    <scope>NUCLEOTIDE SEQUENCE [LARGE SCALE GENOMIC DNA]</scope>
    <source>
        <strain evidence="3">JCM 12763</strain>
    </source>
</reference>
<dbReference type="Pfam" id="PF04149">
    <property type="entry name" value="DUF397"/>
    <property type="match status" value="1"/>
</dbReference>
<gene>
    <name evidence="2" type="ORF">ACFP50_22675</name>
</gene>
<comment type="caution">
    <text evidence="2">The sequence shown here is derived from an EMBL/GenBank/DDBJ whole genome shotgun (WGS) entry which is preliminary data.</text>
</comment>